<gene>
    <name evidence="9" type="ORF">JO391_18645</name>
</gene>
<evidence type="ECO:0000256" key="7">
    <source>
        <dbReference type="ARBA" id="ARBA00023136"/>
    </source>
</evidence>
<feature type="transmembrane region" description="Helical" evidence="8">
    <location>
        <begin position="44"/>
        <end position="64"/>
    </location>
</feature>
<dbReference type="Proteomes" id="UP000826300">
    <property type="component" value="Chromosome"/>
</dbReference>
<evidence type="ECO:0000256" key="8">
    <source>
        <dbReference type="RuleBase" id="RU363041"/>
    </source>
</evidence>
<keyword evidence="10" id="KW-1185">Reference proteome</keyword>
<dbReference type="GO" id="GO:0005886">
    <property type="term" value="C:plasma membrane"/>
    <property type="evidence" value="ECO:0007669"/>
    <property type="project" value="UniProtKB-SubCell"/>
</dbReference>
<organism evidence="9 10">
    <name type="scientific">Neotabrizicola shimadae</name>
    <dbReference type="NCBI Taxonomy" id="2807096"/>
    <lineage>
        <taxon>Bacteria</taxon>
        <taxon>Pseudomonadati</taxon>
        <taxon>Pseudomonadota</taxon>
        <taxon>Alphaproteobacteria</taxon>
        <taxon>Rhodobacterales</taxon>
        <taxon>Paracoccaceae</taxon>
        <taxon>Neotabrizicola</taxon>
    </lineage>
</organism>
<dbReference type="InterPro" id="IPR002781">
    <property type="entry name" value="TM_pro_TauE-like"/>
</dbReference>
<dbReference type="AlphaFoldDB" id="A0A8G1EDQ5"/>
<feature type="transmembrane region" description="Helical" evidence="8">
    <location>
        <begin position="205"/>
        <end position="225"/>
    </location>
</feature>
<evidence type="ECO:0000256" key="1">
    <source>
        <dbReference type="ARBA" id="ARBA00004651"/>
    </source>
</evidence>
<dbReference type="PANTHER" id="PTHR30269:SF32">
    <property type="entry name" value="MEMBRANE TRANSPORTER PROTEIN-RELATED"/>
    <property type="match status" value="1"/>
</dbReference>
<dbReference type="EMBL" id="CP069370">
    <property type="protein sequence ID" value="QYZ69689.1"/>
    <property type="molecule type" value="Genomic_DNA"/>
</dbReference>
<evidence type="ECO:0000256" key="2">
    <source>
        <dbReference type="ARBA" id="ARBA00009142"/>
    </source>
</evidence>
<evidence type="ECO:0000256" key="4">
    <source>
        <dbReference type="ARBA" id="ARBA00022475"/>
    </source>
</evidence>
<protein>
    <recommendedName>
        <fullName evidence="8">Probable membrane transporter protein</fullName>
    </recommendedName>
</protein>
<dbReference type="RefSeq" id="WP_220661907.1">
    <property type="nucleotide sequence ID" value="NZ_CP069370.1"/>
</dbReference>
<dbReference type="InterPro" id="IPR052017">
    <property type="entry name" value="TSUP"/>
</dbReference>
<evidence type="ECO:0000256" key="3">
    <source>
        <dbReference type="ARBA" id="ARBA00022448"/>
    </source>
</evidence>
<evidence type="ECO:0000313" key="10">
    <source>
        <dbReference type="Proteomes" id="UP000826300"/>
    </source>
</evidence>
<evidence type="ECO:0000313" key="9">
    <source>
        <dbReference type="EMBL" id="QYZ69689.1"/>
    </source>
</evidence>
<dbReference type="KEGG" id="nsm:JO391_18645"/>
<comment type="similarity">
    <text evidence="2 8">Belongs to the 4-toluene sulfonate uptake permease (TSUP) (TC 2.A.102) family.</text>
</comment>
<dbReference type="Pfam" id="PF01925">
    <property type="entry name" value="TauE"/>
    <property type="match status" value="1"/>
</dbReference>
<feature type="transmembrane region" description="Helical" evidence="8">
    <location>
        <begin position="176"/>
        <end position="193"/>
    </location>
</feature>
<evidence type="ECO:0000256" key="5">
    <source>
        <dbReference type="ARBA" id="ARBA00022692"/>
    </source>
</evidence>
<keyword evidence="6 8" id="KW-1133">Transmembrane helix</keyword>
<sequence length="256" mass="27007">MTDMLGGLAPATFALALAITLFAGFVKGAVGFAMPLIMVSAFSAFLPPQMAVAGLILPTLVTNLSQAFRQGIPAAVETSMTYRRFLIGTVVFILVSAPLVTVIPKETFLLTLGLPITAFAALQLAGVPLALPIHHRTRAEWGLGILGGLYGGISGIWGPPLLVYLLSIRAPKTEAVRAQGVVFLIGAVALLIAHLRTGVANVHSLAFSAALVVPAVIGLALGYRLQDRLDPERFRRWTQVLLVLTGLNLVRQAITG</sequence>
<feature type="transmembrane region" description="Helical" evidence="8">
    <location>
        <begin position="85"/>
        <end position="103"/>
    </location>
</feature>
<feature type="transmembrane region" description="Helical" evidence="8">
    <location>
        <begin position="143"/>
        <end position="164"/>
    </location>
</feature>
<keyword evidence="4 8" id="KW-1003">Cell membrane</keyword>
<accession>A0A8G1EDQ5</accession>
<proteinExistence type="inferred from homology"/>
<keyword evidence="5 8" id="KW-0812">Transmembrane</keyword>
<reference evidence="9" key="1">
    <citation type="submission" date="2021-02" db="EMBL/GenBank/DDBJ databases">
        <title>Rhodobacter shimadae sp. nov., an aerobic anoxygenic phototrophic bacterium isolated from a hot spring.</title>
        <authorList>
            <person name="Muramatsu S."/>
            <person name="Haruta S."/>
            <person name="Hirose S."/>
            <person name="Hanada S."/>
        </authorList>
    </citation>
    <scope>NUCLEOTIDE SEQUENCE</scope>
    <source>
        <strain evidence="9">N10</strain>
    </source>
</reference>
<keyword evidence="7 8" id="KW-0472">Membrane</keyword>
<name>A0A8G1EDQ5_9RHOB</name>
<keyword evidence="3" id="KW-0813">Transport</keyword>
<feature type="transmembrane region" description="Helical" evidence="8">
    <location>
        <begin position="109"/>
        <end position="131"/>
    </location>
</feature>
<comment type="subcellular location">
    <subcellularLocation>
        <location evidence="1 8">Cell membrane</location>
        <topology evidence="1 8">Multi-pass membrane protein</topology>
    </subcellularLocation>
</comment>
<evidence type="ECO:0000256" key="6">
    <source>
        <dbReference type="ARBA" id="ARBA00022989"/>
    </source>
</evidence>
<dbReference type="PANTHER" id="PTHR30269">
    <property type="entry name" value="TRANSMEMBRANE PROTEIN YFCA"/>
    <property type="match status" value="1"/>
</dbReference>